<comment type="caution">
    <text evidence="3">The sequence shown here is derived from an EMBL/GenBank/DDBJ whole genome shotgun (WGS) entry which is preliminary data.</text>
</comment>
<dbReference type="InterPro" id="IPR041401">
    <property type="entry name" value="TseB-like_dom"/>
</dbReference>
<keyword evidence="1" id="KW-0812">Transmembrane</keyword>
<gene>
    <name evidence="3" type="ORF">IWT30_01623</name>
</gene>
<accession>A0A1Z5ICX0</accession>
<dbReference type="Proteomes" id="UP000198374">
    <property type="component" value="Unassembled WGS sequence"/>
</dbReference>
<protein>
    <recommendedName>
        <fullName evidence="2">Cell wall elongation regulator TseB-like domain-containing protein</fullName>
    </recommendedName>
</protein>
<proteinExistence type="predicted"/>
<dbReference type="Gene3D" id="3.10.450.40">
    <property type="match status" value="2"/>
</dbReference>
<evidence type="ECO:0000259" key="2">
    <source>
        <dbReference type="Pfam" id="PF17881"/>
    </source>
</evidence>
<evidence type="ECO:0000313" key="3">
    <source>
        <dbReference type="EMBL" id="GAW99653.1"/>
    </source>
</evidence>
<dbReference type="AlphaFoldDB" id="A0A1Z5ICX0"/>
<dbReference type="SUPFAM" id="SSF54403">
    <property type="entry name" value="Cystatin/monellin"/>
    <property type="match status" value="2"/>
</dbReference>
<keyword evidence="4" id="KW-1185">Reference proteome</keyword>
<dbReference type="OrthoDB" id="2242521at2"/>
<dbReference type="RefSeq" id="WP_089109453.1">
    <property type="nucleotide sequence ID" value="NZ_BCMF01000007.1"/>
</dbReference>
<organism evidence="3 4">
    <name type="scientific">Secundilactobacillus mixtipabuli</name>
    <dbReference type="NCBI Taxonomy" id="1435342"/>
    <lineage>
        <taxon>Bacteria</taxon>
        <taxon>Bacillati</taxon>
        <taxon>Bacillota</taxon>
        <taxon>Bacilli</taxon>
        <taxon>Lactobacillales</taxon>
        <taxon>Lactobacillaceae</taxon>
        <taxon>Secundilactobacillus</taxon>
    </lineage>
</organism>
<feature type="domain" description="Cell wall elongation regulator TseB-like" evidence="2">
    <location>
        <begin position="47"/>
        <end position="91"/>
    </location>
</feature>
<dbReference type="InterPro" id="IPR046350">
    <property type="entry name" value="Cystatin_sf"/>
</dbReference>
<keyword evidence="1" id="KW-1133">Transmembrane helix</keyword>
<feature type="transmembrane region" description="Helical" evidence="1">
    <location>
        <begin position="12"/>
        <end position="34"/>
    </location>
</feature>
<reference evidence="3 4" key="1">
    <citation type="submission" date="2015-11" db="EMBL/GenBank/DDBJ databases">
        <title>Draft genome sequences of new species of the genus Lactobacillus isolated from orchardgrass silage.</title>
        <authorList>
            <person name="Tohno M."/>
            <person name="Tanizawa Y."/>
            <person name="Arita M."/>
        </authorList>
    </citation>
    <scope>NUCLEOTIDE SEQUENCE [LARGE SCALE GENOMIC DNA]</scope>
    <source>
        <strain evidence="3 4">IWT30</strain>
    </source>
</reference>
<keyword evidence="1" id="KW-0472">Membrane</keyword>
<dbReference type="Pfam" id="PF17881">
    <property type="entry name" value="TseB"/>
    <property type="match status" value="1"/>
</dbReference>
<sequence>MRREHASRRSISNRILLIILGIIVVLLLFIFGGIHHATSPVTKAKAQSIQIAKKYAGLKTTDGFYWTNLNQTYYTVAGKNNQNQSVYIVVPQKGGNVVALQQSAGLSRDQALSRIWSKHNPKKVLSAALSVFNGHPAWVISYMNQKNHLCYETLSFKSGKVLQSIENI</sequence>
<dbReference type="EMBL" id="BCMF01000007">
    <property type="protein sequence ID" value="GAW99653.1"/>
    <property type="molecule type" value="Genomic_DNA"/>
</dbReference>
<evidence type="ECO:0000256" key="1">
    <source>
        <dbReference type="SAM" id="Phobius"/>
    </source>
</evidence>
<name>A0A1Z5ICX0_9LACO</name>
<evidence type="ECO:0000313" key="4">
    <source>
        <dbReference type="Proteomes" id="UP000198374"/>
    </source>
</evidence>